<dbReference type="GO" id="GO:0016020">
    <property type="term" value="C:membrane"/>
    <property type="evidence" value="ECO:0007669"/>
    <property type="project" value="UniProtKB-SubCell"/>
</dbReference>
<dbReference type="GeneID" id="19168473"/>
<protein>
    <recommendedName>
        <fullName evidence="11">Major facilitator superfamily (MFS) profile domain-containing protein</fullName>
    </recommendedName>
</protein>
<feature type="transmembrane region" description="Helical" evidence="8">
    <location>
        <begin position="72"/>
        <end position="93"/>
    </location>
</feature>
<evidence type="ECO:0000313" key="9">
    <source>
        <dbReference type="EMBL" id="EXJ87394.1"/>
    </source>
</evidence>
<keyword evidence="10" id="KW-1185">Reference proteome</keyword>
<evidence type="ECO:0000256" key="7">
    <source>
        <dbReference type="SAM" id="MobiDB-lite"/>
    </source>
</evidence>
<sequence length="494" mass="55474">MSHNPRQGLPWYRWYAESDGPKERRLLLKLDLLIIPYAFIAFWLEYIDSTNISNAYVSGLARDLDFHGNELVRFQTIFTVGAVLGQLPFALLFPLFPMNYLVPGMEIAWGIFTLLQYRGNSFAEFMAYRFFVGFFSSAFFPGVHYVLGAWYRRDELARRGGIFYVGLTFGGVTASLIQSGASKHLDGVSGLAGWRWMFIIVAVMTLPVGIAGVFIWPGTPAMPNKLILTAEDLTLARKRLSDTNHSVVEGQGLRPSLQIFKDIFTDSKIYYLTFWASLFWNAAAAVNGQFLLWLQSLDRYSESRINSLGALAPGLGMAWILLVNFSSDLVLRPPGAITMALTVNIIVCIILAIWDVPDSAKWFAFCMSYFELGVSSVLYGWTNDILRHDNQRRALTLVLMNAVAQSTTGWTPLLVWKTVEAPQFLKGYTFTAVDSFCLICFTWVVFFLHRRSERKYALEHPRSSSVDGGESASPEQVDPRKAEGAVSVVPLSTE</sequence>
<dbReference type="FunFam" id="1.20.1250.20:FF:000065">
    <property type="entry name" value="Putative MFS pantothenate transporter"/>
    <property type="match status" value="1"/>
</dbReference>
<organism evidence="9 10">
    <name type="scientific">Capronia epimyces CBS 606.96</name>
    <dbReference type="NCBI Taxonomy" id="1182542"/>
    <lineage>
        <taxon>Eukaryota</taxon>
        <taxon>Fungi</taxon>
        <taxon>Dikarya</taxon>
        <taxon>Ascomycota</taxon>
        <taxon>Pezizomycotina</taxon>
        <taxon>Eurotiomycetes</taxon>
        <taxon>Chaetothyriomycetidae</taxon>
        <taxon>Chaetothyriales</taxon>
        <taxon>Herpotrichiellaceae</taxon>
        <taxon>Capronia</taxon>
    </lineage>
</organism>
<evidence type="ECO:0000256" key="2">
    <source>
        <dbReference type="ARBA" id="ARBA00022448"/>
    </source>
</evidence>
<comment type="subcellular location">
    <subcellularLocation>
        <location evidence="1">Membrane</location>
        <topology evidence="1">Multi-pass membrane protein</topology>
    </subcellularLocation>
</comment>
<keyword evidence="5 8" id="KW-0472">Membrane</keyword>
<name>W9YYN6_9EURO</name>
<dbReference type="PANTHER" id="PTHR43791">
    <property type="entry name" value="PERMEASE-RELATED"/>
    <property type="match status" value="1"/>
</dbReference>
<reference evidence="9 10" key="1">
    <citation type="submission" date="2013-03" db="EMBL/GenBank/DDBJ databases">
        <title>The Genome Sequence of Capronia epimyces CBS 606.96.</title>
        <authorList>
            <consortium name="The Broad Institute Genomics Platform"/>
            <person name="Cuomo C."/>
            <person name="de Hoog S."/>
            <person name="Gorbushina A."/>
            <person name="Walker B."/>
            <person name="Young S.K."/>
            <person name="Zeng Q."/>
            <person name="Gargeya S."/>
            <person name="Fitzgerald M."/>
            <person name="Haas B."/>
            <person name="Abouelleil A."/>
            <person name="Allen A.W."/>
            <person name="Alvarado L."/>
            <person name="Arachchi H.M."/>
            <person name="Berlin A.M."/>
            <person name="Chapman S.B."/>
            <person name="Gainer-Dewar J."/>
            <person name="Goldberg J."/>
            <person name="Griggs A."/>
            <person name="Gujja S."/>
            <person name="Hansen M."/>
            <person name="Howarth C."/>
            <person name="Imamovic A."/>
            <person name="Ireland A."/>
            <person name="Larimer J."/>
            <person name="McCowan C."/>
            <person name="Murphy C."/>
            <person name="Pearson M."/>
            <person name="Poon T.W."/>
            <person name="Priest M."/>
            <person name="Roberts A."/>
            <person name="Saif S."/>
            <person name="Shea T."/>
            <person name="Sisk P."/>
            <person name="Sykes S."/>
            <person name="Wortman J."/>
            <person name="Nusbaum C."/>
            <person name="Birren B."/>
        </authorList>
    </citation>
    <scope>NUCLEOTIDE SEQUENCE [LARGE SCALE GENOMIC DNA]</scope>
    <source>
        <strain evidence="9 10">CBS 606.96</strain>
    </source>
</reference>
<evidence type="ECO:0000313" key="10">
    <source>
        <dbReference type="Proteomes" id="UP000019478"/>
    </source>
</evidence>
<dbReference type="Pfam" id="PF07690">
    <property type="entry name" value="MFS_1"/>
    <property type="match status" value="1"/>
</dbReference>
<feature type="transmembrane region" description="Helical" evidence="8">
    <location>
        <begin position="130"/>
        <end position="150"/>
    </location>
</feature>
<feature type="transmembrane region" description="Helical" evidence="8">
    <location>
        <begin position="305"/>
        <end position="325"/>
    </location>
</feature>
<keyword evidence="3 8" id="KW-0812">Transmembrane</keyword>
<dbReference type="Proteomes" id="UP000019478">
    <property type="component" value="Unassembled WGS sequence"/>
</dbReference>
<evidence type="ECO:0008006" key="11">
    <source>
        <dbReference type="Google" id="ProtNLM"/>
    </source>
</evidence>
<evidence type="ECO:0000256" key="8">
    <source>
        <dbReference type="SAM" id="Phobius"/>
    </source>
</evidence>
<dbReference type="Gene3D" id="1.20.1250.20">
    <property type="entry name" value="MFS general substrate transporter like domains"/>
    <property type="match status" value="1"/>
</dbReference>
<comment type="caution">
    <text evidence="9">The sequence shown here is derived from an EMBL/GenBank/DDBJ whole genome shotgun (WGS) entry which is preliminary data.</text>
</comment>
<feature type="transmembrane region" description="Helical" evidence="8">
    <location>
        <begin position="269"/>
        <end position="293"/>
    </location>
</feature>
<dbReference type="EMBL" id="AMGY01000003">
    <property type="protein sequence ID" value="EXJ87394.1"/>
    <property type="molecule type" value="Genomic_DNA"/>
</dbReference>
<feature type="transmembrane region" description="Helical" evidence="8">
    <location>
        <begin position="428"/>
        <end position="448"/>
    </location>
</feature>
<dbReference type="PANTHER" id="PTHR43791:SF15">
    <property type="entry name" value="TRANSPORTER SEO1-RELATED"/>
    <property type="match status" value="1"/>
</dbReference>
<dbReference type="eggNOG" id="KOG2533">
    <property type="taxonomic scope" value="Eukaryota"/>
</dbReference>
<feature type="transmembrane region" description="Helical" evidence="8">
    <location>
        <begin position="100"/>
        <end position="118"/>
    </location>
</feature>
<evidence type="ECO:0000256" key="5">
    <source>
        <dbReference type="ARBA" id="ARBA00023136"/>
    </source>
</evidence>
<evidence type="ECO:0000256" key="3">
    <source>
        <dbReference type="ARBA" id="ARBA00022692"/>
    </source>
</evidence>
<comment type="similarity">
    <text evidence="6">Belongs to the major facilitator superfamily. Allantoate permease family.</text>
</comment>
<keyword evidence="2" id="KW-0813">Transport</keyword>
<feature type="transmembrane region" description="Helical" evidence="8">
    <location>
        <begin position="26"/>
        <end position="44"/>
    </location>
</feature>
<dbReference type="InterPro" id="IPR036259">
    <property type="entry name" value="MFS_trans_sf"/>
</dbReference>
<dbReference type="AlphaFoldDB" id="W9YYN6"/>
<dbReference type="InterPro" id="IPR011701">
    <property type="entry name" value="MFS"/>
</dbReference>
<evidence type="ECO:0000256" key="6">
    <source>
        <dbReference type="ARBA" id="ARBA00037968"/>
    </source>
</evidence>
<dbReference type="GO" id="GO:0022857">
    <property type="term" value="F:transmembrane transporter activity"/>
    <property type="evidence" value="ECO:0007669"/>
    <property type="project" value="InterPro"/>
</dbReference>
<feature type="transmembrane region" description="Helical" evidence="8">
    <location>
        <begin position="337"/>
        <end position="356"/>
    </location>
</feature>
<feature type="transmembrane region" description="Helical" evidence="8">
    <location>
        <begin position="193"/>
        <end position="216"/>
    </location>
</feature>
<dbReference type="RefSeq" id="XP_007732673.1">
    <property type="nucleotide sequence ID" value="XM_007734483.1"/>
</dbReference>
<accession>W9YYN6</accession>
<feature type="transmembrane region" description="Helical" evidence="8">
    <location>
        <begin position="362"/>
        <end position="382"/>
    </location>
</feature>
<gene>
    <name evidence="9" type="ORF">A1O3_04353</name>
</gene>
<feature type="region of interest" description="Disordered" evidence="7">
    <location>
        <begin position="458"/>
        <end position="494"/>
    </location>
</feature>
<feature type="transmembrane region" description="Helical" evidence="8">
    <location>
        <begin position="162"/>
        <end position="181"/>
    </location>
</feature>
<feature type="transmembrane region" description="Helical" evidence="8">
    <location>
        <begin position="394"/>
        <end position="416"/>
    </location>
</feature>
<evidence type="ECO:0000256" key="4">
    <source>
        <dbReference type="ARBA" id="ARBA00022989"/>
    </source>
</evidence>
<dbReference type="SUPFAM" id="SSF103473">
    <property type="entry name" value="MFS general substrate transporter"/>
    <property type="match status" value="1"/>
</dbReference>
<keyword evidence="4 8" id="KW-1133">Transmembrane helix</keyword>
<evidence type="ECO:0000256" key="1">
    <source>
        <dbReference type="ARBA" id="ARBA00004141"/>
    </source>
</evidence>
<proteinExistence type="inferred from homology"/>
<dbReference type="HOGENOM" id="CLU_001265_4_2_1"/>
<dbReference type="OrthoDB" id="3639251at2759"/>